<dbReference type="Proteomes" id="UP000829196">
    <property type="component" value="Unassembled WGS sequence"/>
</dbReference>
<name>A0A8T3ALG5_DENNO</name>
<reference evidence="1" key="1">
    <citation type="journal article" date="2022" name="Front. Genet.">
        <title>Chromosome-Scale Assembly of the Dendrobium nobile Genome Provides Insights Into the Molecular Mechanism of the Biosynthesis of the Medicinal Active Ingredient of Dendrobium.</title>
        <authorList>
            <person name="Xu Q."/>
            <person name="Niu S.-C."/>
            <person name="Li K.-L."/>
            <person name="Zheng P.-J."/>
            <person name="Zhang X.-J."/>
            <person name="Jia Y."/>
            <person name="Liu Y."/>
            <person name="Niu Y.-X."/>
            <person name="Yu L.-H."/>
            <person name="Chen D.-F."/>
            <person name="Zhang G.-Q."/>
        </authorList>
    </citation>
    <scope>NUCLEOTIDE SEQUENCE</scope>
    <source>
        <tissue evidence="1">Leaf</tissue>
    </source>
</reference>
<accession>A0A8T3ALG5</accession>
<dbReference type="AlphaFoldDB" id="A0A8T3ALG5"/>
<evidence type="ECO:0000313" key="1">
    <source>
        <dbReference type="EMBL" id="KAI0495075.1"/>
    </source>
</evidence>
<proteinExistence type="predicted"/>
<dbReference type="EMBL" id="JAGYWB010000017">
    <property type="protein sequence ID" value="KAI0495075.1"/>
    <property type="molecule type" value="Genomic_DNA"/>
</dbReference>
<sequence length="78" mass="8953">MRKRVSKTSTNGKIAAMKIAPRARKLKGIGIREKDGRIRRSNADSGSRALPMGVLALRRASRRRRRSRVRKDEWIRAL</sequence>
<evidence type="ECO:0000313" key="2">
    <source>
        <dbReference type="Proteomes" id="UP000829196"/>
    </source>
</evidence>
<keyword evidence="2" id="KW-1185">Reference proteome</keyword>
<organism evidence="1 2">
    <name type="scientific">Dendrobium nobile</name>
    <name type="common">Orchid</name>
    <dbReference type="NCBI Taxonomy" id="94219"/>
    <lineage>
        <taxon>Eukaryota</taxon>
        <taxon>Viridiplantae</taxon>
        <taxon>Streptophyta</taxon>
        <taxon>Embryophyta</taxon>
        <taxon>Tracheophyta</taxon>
        <taxon>Spermatophyta</taxon>
        <taxon>Magnoliopsida</taxon>
        <taxon>Liliopsida</taxon>
        <taxon>Asparagales</taxon>
        <taxon>Orchidaceae</taxon>
        <taxon>Epidendroideae</taxon>
        <taxon>Malaxideae</taxon>
        <taxon>Dendrobiinae</taxon>
        <taxon>Dendrobium</taxon>
    </lineage>
</organism>
<comment type="caution">
    <text evidence="1">The sequence shown here is derived from an EMBL/GenBank/DDBJ whole genome shotgun (WGS) entry which is preliminary data.</text>
</comment>
<protein>
    <submittedName>
        <fullName evidence="1">Uncharacterized protein</fullName>
    </submittedName>
</protein>
<gene>
    <name evidence="1" type="ORF">KFK09_025222</name>
</gene>